<dbReference type="Gramene" id="mRNA:HanXRQr2_Chr12g0531181">
    <property type="protein sequence ID" value="mRNA:HanXRQr2_Chr12g0531181"/>
    <property type="gene ID" value="HanXRQr2_Chr12g0531181"/>
</dbReference>
<dbReference type="InterPro" id="IPR039343">
    <property type="entry name" value="NDX1-like"/>
</dbReference>
<dbReference type="SUPFAM" id="SSF160104">
    <property type="entry name" value="Acetoacetate decarboxylase-like"/>
    <property type="match status" value="1"/>
</dbReference>
<evidence type="ECO:0000313" key="2">
    <source>
        <dbReference type="Proteomes" id="UP000215914"/>
    </source>
</evidence>
<reference evidence="1" key="1">
    <citation type="journal article" date="2017" name="Nature">
        <title>The sunflower genome provides insights into oil metabolism, flowering and Asterid evolution.</title>
        <authorList>
            <person name="Badouin H."/>
            <person name="Gouzy J."/>
            <person name="Grassa C.J."/>
            <person name="Murat F."/>
            <person name="Staton S.E."/>
            <person name="Cottret L."/>
            <person name="Lelandais-Briere C."/>
            <person name="Owens G.L."/>
            <person name="Carrere S."/>
            <person name="Mayjonade B."/>
            <person name="Legrand L."/>
            <person name="Gill N."/>
            <person name="Kane N.C."/>
            <person name="Bowers J.E."/>
            <person name="Hubner S."/>
            <person name="Bellec A."/>
            <person name="Berard A."/>
            <person name="Berges H."/>
            <person name="Blanchet N."/>
            <person name="Boniface M.C."/>
            <person name="Brunel D."/>
            <person name="Catrice O."/>
            <person name="Chaidir N."/>
            <person name="Claudel C."/>
            <person name="Donnadieu C."/>
            <person name="Faraut T."/>
            <person name="Fievet G."/>
            <person name="Helmstetter N."/>
            <person name="King M."/>
            <person name="Knapp S.J."/>
            <person name="Lai Z."/>
            <person name="Le Paslier M.C."/>
            <person name="Lippi Y."/>
            <person name="Lorenzon L."/>
            <person name="Mandel J.R."/>
            <person name="Marage G."/>
            <person name="Marchand G."/>
            <person name="Marquand E."/>
            <person name="Bret-Mestries E."/>
            <person name="Morien E."/>
            <person name="Nambeesan S."/>
            <person name="Nguyen T."/>
            <person name="Pegot-Espagnet P."/>
            <person name="Pouilly N."/>
            <person name="Raftis F."/>
            <person name="Sallet E."/>
            <person name="Schiex T."/>
            <person name="Thomas J."/>
            <person name="Vandecasteele C."/>
            <person name="Vares D."/>
            <person name="Vear F."/>
            <person name="Vautrin S."/>
            <person name="Crespi M."/>
            <person name="Mangin B."/>
            <person name="Burke J.M."/>
            <person name="Salse J."/>
            <person name="Munos S."/>
            <person name="Vincourt P."/>
            <person name="Rieseberg L.H."/>
            <person name="Langlade N.B."/>
        </authorList>
    </citation>
    <scope>NUCLEOTIDE SEQUENCE</scope>
    <source>
        <tissue evidence="1">Leaves</tissue>
    </source>
</reference>
<dbReference type="AlphaFoldDB" id="A0A9K3HER8"/>
<sequence>MDHIEENKKCMDIEENKCSSRYGKPPWIFKGSALYQFHLVKADIARAIIPKEFRLVQAFGYTLGGFFLADYSESPFGPFDELVVIAGIVWNPPTSHAWAARVYVNSEEACKHGRKEFGLPSRVATLSKGIKAISRGPKRKGNAFLSTSDVGTDSNINIRVADINGRVATSLYDITLASPVLKTNLLKWMSMGPEIKMSLPSFSGHTEHKPQLLKYRCQIECRVKPTLPARVLGELDRKHTSESQNVELNEYSDKGELSRSVMLSKPILAFKFNCLKMEVEPPVVVSKGSHRPLY</sequence>
<evidence type="ECO:0000313" key="1">
    <source>
        <dbReference type="EMBL" id="KAF5777056.1"/>
    </source>
</evidence>
<dbReference type="OrthoDB" id="9970474at2759"/>
<dbReference type="PANTHER" id="PTHR35467">
    <property type="match status" value="1"/>
</dbReference>
<dbReference type="EMBL" id="MNCJ02000327">
    <property type="protein sequence ID" value="KAF5777056.1"/>
    <property type="molecule type" value="Genomic_DNA"/>
</dbReference>
<protein>
    <submittedName>
        <fullName evidence="1">Acetoacetate decarboxylase, protein NEOXANTHIN-DEFICIENT 1</fullName>
    </submittedName>
</protein>
<reference evidence="1" key="2">
    <citation type="submission" date="2020-06" db="EMBL/GenBank/DDBJ databases">
        <title>Helianthus annuus Genome sequencing and assembly Release 2.</title>
        <authorList>
            <person name="Gouzy J."/>
            <person name="Langlade N."/>
            <person name="Munos S."/>
        </authorList>
    </citation>
    <scope>NUCLEOTIDE SEQUENCE</scope>
    <source>
        <tissue evidence="1">Leaves</tissue>
    </source>
</reference>
<proteinExistence type="predicted"/>
<dbReference type="InterPro" id="IPR023375">
    <property type="entry name" value="ADC_dom_sf"/>
</dbReference>
<dbReference type="Proteomes" id="UP000215914">
    <property type="component" value="Unassembled WGS sequence"/>
</dbReference>
<dbReference type="PANTHER" id="PTHR35467:SF2">
    <property type="entry name" value="PROTEIN NEOXANTHIN-DEFICIENT 1"/>
    <property type="match status" value="1"/>
</dbReference>
<organism evidence="1 2">
    <name type="scientific">Helianthus annuus</name>
    <name type="common">Common sunflower</name>
    <dbReference type="NCBI Taxonomy" id="4232"/>
    <lineage>
        <taxon>Eukaryota</taxon>
        <taxon>Viridiplantae</taxon>
        <taxon>Streptophyta</taxon>
        <taxon>Embryophyta</taxon>
        <taxon>Tracheophyta</taxon>
        <taxon>Spermatophyta</taxon>
        <taxon>Magnoliopsida</taxon>
        <taxon>eudicotyledons</taxon>
        <taxon>Gunneridae</taxon>
        <taxon>Pentapetalae</taxon>
        <taxon>asterids</taxon>
        <taxon>campanulids</taxon>
        <taxon>Asterales</taxon>
        <taxon>Asteraceae</taxon>
        <taxon>Asteroideae</taxon>
        <taxon>Heliantheae alliance</taxon>
        <taxon>Heliantheae</taxon>
        <taxon>Helianthus</taxon>
    </lineage>
</organism>
<dbReference type="Gene3D" id="2.40.400.10">
    <property type="entry name" value="Acetoacetate decarboxylase-like"/>
    <property type="match status" value="1"/>
</dbReference>
<dbReference type="GO" id="GO:0016123">
    <property type="term" value="P:xanthophyll biosynthetic process"/>
    <property type="evidence" value="ECO:0000318"/>
    <property type="project" value="GO_Central"/>
</dbReference>
<name>A0A9K3HER8_HELAN</name>
<comment type="caution">
    <text evidence="1">The sequence shown here is derived from an EMBL/GenBank/DDBJ whole genome shotgun (WGS) entry which is preliminary data.</text>
</comment>
<keyword evidence="2" id="KW-1185">Reference proteome</keyword>
<gene>
    <name evidence="1" type="ORF">HanXRQr2_Chr12g0531181</name>
</gene>
<accession>A0A9K3HER8</accession>